<keyword evidence="4" id="KW-1185">Reference proteome</keyword>
<organism evidence="3 4">
    <name type="scientific">Actinocorallia libanotica</name>
    <dbReference type="NCBI Taxonomy" id="46162"/>
    <lineage>
        <taxon>Bacteria</taxon>
        <taxon>Bacillati</taxon>
        <taxon>Actinomycetota</taxon>
        <taxon>Actinomycetes</taxon>
        <taxon>Streptosporangiales</taxon>
        <taxon>Thermomonosporaceae</taxon>
        <taxon>Actinocorallia</taxon>
    </lineage>
</organism>
<comment type="caution">
    <text evidence="3">The sequence shown here is derived from an EMBL/GenBank/DDBJ whole genome shotgun (WGS) entry which is preliminary data.</text>
</comment>
<keyword evidence="2" id="KW-0560">Oxidoreductase</keyword>
<dbReference type="Pfam" id="PF00067">
    <property type="entry name" value="p450"/>
    <property type="match status" value="1"/>
</dbReference>
<evidence type="ECO:0000256" key="1">
    <source>
        <dbReference type="ARBA" id="ARBA00010617"/>
    </source>
</evidence>
<keyword evidence="2" id="KW-0503">Monooxygenase</keyword>
<dbReference type="PANTHER" id="PTHR46696:SF4">
    <property type="entry name" value="BIOTIN BIOSYNTHESIS CYTOCHROME P450"/>
    <property type="match status" value="1"/>
</dbReference>
<dbReference type="PANTHER" id="PTHR46696">
    <property type="entry name" value="P450, PUTATIVE (EUROFUNG)-RELATED"/>
    <property type="match status" value="1"/>
</dbReference>
<proteinExistence type="inferred from homology"/>
<dbReference type="InterPro" id="IPR017972">
    <property type="entry name" value="Cyt_P450_CS"/>
</dbReference>
<dbReference type="EMBL" id="BAAAHH010000013">
    <property type="protein sequence ID" value="GAA0953316.1"/>
    <property type="molecule type" value="Genomic_DNA"/>
</dbReference>
<dbReference type="Proteomes" id="UP001500665">
    <property type="component" value="Unassembled WGS sequence"/>
</dbReference>
<keyword evidence="2" id="KW-0479">Metal-binding</keyword>
<evidence type="ECO:0000313" key="3">
    <source>
        <dbReference type="EMBL" id="GAA0953316.1"/>
    </source>
</evidence>
<dbReference type="SUPFAM" id="SSF48264">
    <property type="entry name" value="Cytochrome P450"/>
    <property type="match status" value="1"/>
</dbReference>
<dbReference type="InterPro" id="IPR002397">
    <property type="entry name" value="Cyt_P450_B"/>
</dbReference>
<keyword evidence="2" id="KW-0349">Heme</keyword>
<dbReference type="PRINTS" id="PR00359">
    <property type="entry name" value="BP450"/>
</dbReference>
<comment type="similarity">
    <text evidence="1 2">Belongs to the cytochrome P450 family.</text>
</comment>
<name>A0ABN1R9W6_9ACTN</name>
<dbReference type="PROSITE" id="PS00086">
    <property type="entry name" value="CYTOCHROME_P450"/>
    <property type="match status" value="1"/>
</dbReference>
<keyword evidence="2" id="KW-0408">Iron</keyword>
<accession>A0ABN1R9W6</accession>
<reference evidence="3 4" key="1">
    <citation type="journal article" date="2019" name="Int. J. Syst. Evol. Microbiol.">
        <title>The Global Catalogue of Microorganisms (GCM) 10K type strain sequencing project: providing services to taxonomists for standard genome sequencing and annotation.</title>
        <authorList>
            <consortium name="The Broad Institute Genomics Platform"/>
            <consortium name="The Broad Institute Genome Sequencing Center for Infectious Disease"/>
            <person name="Wu L."/>
            <person name="Ma J."/>
        </authorList>
    </citation>
    <scope>NUCLEOTIDE SEQUENCE [LARGE SCALE GENOMIC DNA]</scope>
    <source>
        <strain evidence="3 4">JCM 10696</strain>
    </source>
</reference>
<gene>
    <name evidence="3" type="ORF">GCM10009550_35120</name>
</gene>
<dbReference type="InterPro" id="IPR001128">
    <property type="entry name" value="Cyt_P450"/>
</dbReference>
<dbReference type="Gene3D" id="1.10.630.10">
    <property type="entry name" value="Cytochrome P450"/>
    <property type="match status" value="1"/>
</dbReference>
<evidence type="ECO:0000313" key="4">
    <source>
        <dbReference type="Proteomes" id="UP001500665"/>
    </source>
</evidence>
<protein>
    <submittedName>
        <fullName evidence="3">Cytochrome P450</fullName>
    </submittedName>
</protein>
<dbReference type="InterPro" id="IPR036396">
    <property type="entry name" value="Cyt_P450_sf"/>
</dbReference>
<evidence type="ECO:0000256" key="2">
    <source>
        <dbReference type="RuleBase" id="RU000461"/>
    </source>
</evidence>
<sequence length="407" mass="44755">MSHIRDMTAEVFQGYAPLSGESWRDPFGLYAGLRDHDPLHHVERGDYWVLSRFADVWEAARDTGTFSSAEGLTFTYGERERIGLGEAAPMVMLDPPEHTEFRKLVSRGFTPRRVTSIEPEVRAFVRERLDRVADGGTAEVDIVAELFKPLPSFVVAHYLGVPEADRARFDHWTEEIVASNAYGDALAAGQAVAELFGYFSELLERRRAEPGDDVISALSTVFDDSDPLGPLRVLGFAFTMVAGGNDTTTGLLSSGCGLLAAHPDQRRTLVDDPGLIPDAIDELLRLTTPVQGLARTATRDVELHGKVLPAGRKVLLLYGSANRDPREFGDDAAELDLTRRARRALGFGHGAHHCLGASAARLQARIALEELLARFPHFEVDTDRGEFAPGHFVRRFQSLPFRPGPSA</sequence>